<keyword evidence="4 7" id="KW-0812">Transmembrane</keyword>
<keyword evidence="6 7" id="KW-0472">Membrane</keyword>
<evidence type="ECO:0000259" key="8">
    <source>
        <dbReference type="PROSITE" id="PS50928"/>
    </source>
</evidence>
<feature type="transmembrane region" description="Helical" evidence="7">
    <location>
        <begin position="21"/>
        <end position="40"/>
    </location>
</feature>
<dbReference type="SUPFAM" id="SSF161098">
    <property type="entry name" value="MetI-like"/>
    <property type="match status" value="1"/>
</dbReference>
<feature type="transmembrane region" description="Helical" evidence="7">
    <location>
        <begin position="210"/>
        <end position="228"/>
    </location>
</feature>
<feature type="transmembrane region" description="Helical" evidence="7">
    <location>
        <begin position="185"/>
        <end position="203"/>
    </location>
</feature>
<comment type="caution">
    <text evidence="9">The sequence shown here is derived from an EMBL/GenBank/DDBJ whole genome shotgun (WGS) entry which is preliminary data.</text>
</comment>
<feature type="transmembrane region" description="Helical" evidence="7">
    <location>
        <begin position="240"/>
        <end position="258"/>
    </location>
</feature>
<keyword evidence="10" id="KW-1185">Reference proteome</keyword>
<evidence type="ECO:0000256" key="1">
    <source>
        <dbReference type="ARBA" id="ARBA00004651"/>
    </source>
</evidence>
<protein>
    <recommendedName>
        <fullName evidence="8">ABC transmembrane type-1 domain-containing protein</fullName>
    </recommendedName>
</protein>
<dbReference type="Gene3D" id="1.10.3720.10">
    <property type="entry name" value="MetI-like"/>
    <property type="match status" value="1"/>
</dbReference>
<keyword evidence="3" id="KW-1003">Cell membrane</keyword>
<dbReference type="PROSITE" id="PS50928">
    <property type="entry name" value="ABC_TM1"/>
    <property type="match status" value="1"/>
</dbReference>
<dbReference type="InterPro" id="IPR035906">
    <property type="entry name" value="MetI-like_sf"/>
</dbReference>
<feature type="domain" description="ABC transmembrane type-1" evidence="8">
    <location>
        <begin position="75"/>
        <end position="258"/>
    </location>
</feature>
<comment type="similarity">
    <text evidence="7">Belongs to the binding-protein-dependent transport system permease family.</text>
</comment>
<dbReference type="AlphaFoldDB" id="A0A179IPA2"/>
<dbReference type="CDD" id="cd06261">
    <property type="entry name" value="TM_PBP2"/>
    <property type="match status" value="1"/>
</dbReference>
<evidence type="ECO:0000313" key="9">
    <source>
        <dbReference type="EMBL" id="OAR03599.1"/>
    </source>
</evidence>
<keyword evidence="5 7" id="KW-1133">Transmembrane helix</keyword>
<feature type="transmembrane region" description="Helical" evidence="7">
    <location>
        <begin position="79"/>
        <end position="101"/>
    </location>
</feature>
<evidence type="ECO:0000256" key="3">
    <source>
        <dbReference type="ARBA" id="ARBA00022475"/>
    </source>
</evidence>
<dbReference type="GO" id="GO:0005886">
    <property type="term" value="C:plasma membrane"/>
    <property type="evidence" value="ECO:0007669"/>
    <property type="project" value="UniProtKB-SubCell"/>
</dbReference>
<evidence type="ECO:0000256" key="2">
    <source>
        <dbReference type="ARBA" id="ARBA00022448"/>
    </source>
</evidence>
<dbReference type="Pfam" id="PF00528">
    <property type="entry name" value="BPD_transp_1"/>
    <property type="match status" value="1"/>
</dbReference>
<dbReference type="EMBL" id="JXBB01000055">
    <property type="protein sequence ID" value="OAR03599.1"/>
    <property type="molecule type" value="Genomic_DNA"/>
</dbReference>
<gene>
    <name evidence="9" type="ORF">SA87_02920</name>
</gene>
<organism evidence="9 10">
    <name type="scientific">Hydrogenibacillus schlegelii</name>
    <name type="common">Bacillus schlegelii</name>
    <dbReference type="NCBI Taxonomy" id="1484"/>
    <lineage>
        <taxon>Bacteria</taxon>
        <taxon>Bacillati</taxon>
        <taxon>Bacillota</taxon>
        <taxon>Bacilli</taxon>
        <taxon>Bacillales</taxon>
        <taxon>Bacillales Family X. Incertae Sedis</taxon>
        <taxon>Hydrogenibacillus</taxon>
    </lineage>
</organism>
<dbReference type="OrthoDB" id="9808005at2"/>
<keyword evidence="2 7" id="KW-0813">Transport</keyword>
<evidence type="ECO:0000313" key="10">
    <source>
        <dbReference type="Proteomes" id="UP000243024"/>
    </source>
</evidence>
<sequence length="266" mass="28350">MKGTLKPPEAALPRPPRAYKRWASALLFAAALVASGWHLGLDFGRLVSGSGPMLRLFRAFLSPNWPYMLKVLPAVFETIRMAVLGTTLGALMSVPVIFAAARNVTPNRFVYGLARGVMNVLRTIPELLFAALFVALVGLGPTAGILAITVFSFGIIAKLTSEAVEAIDPGPLEALWAGGASRPVLFGYAVVPQVLPAFISYTLYTFEINVRAATVLGLVGAGGIGVMLNTAMKLLQYDKAASIILLIFAVVLLIEALSQSLRRRIA</sequence>
<feature type="transmembrane region" description="Helical" evidence="7">
    <location>
        <begin position="127"/>
        <end position="156"/>
    </location>
</feature>
<dbReference type="PANTHER" id="PTHR30043:SF1">
    <property type="entry name" value="ABC TRANSPORT SYSTEM PERMEASE PROTEIN P69"/>
    <property type="match status" value="1"/>
</dbReference>
<proteinExistence type="inferred from homology"/>
<evidence type="ECO:0000256" key="4">
    <source>
        <dbReference type="ARBA" id="ARBA00022692"/>
    </source>
</evidence>
<comment type="subcellular location">
    <subcellularLocation>
        <location evidence="1 7">Cell membrane</location>
        <topology evidence="1 7">Multi-pass membrane protein</topology>
    </subcellularLocation>
</comment>
<dbReference type="Proteomes" id="UP000243024">
    <property type="component" value="Unassembled WGS sequence"/>
</dbReference>
<evidence type="ECO:0000256" key="7">
    <source>
        <dbReference type="RuleBase" id="RU363032"/>
    </source>
</evidence>
<dbReference type="GO" id="GO:0015416">
    <property type="term" value="F:ABC-type phosphonate transporter activity"/>
    <property type="evidence" value="ECO:0007669"/>
    <property type="project" value="InterPro"/>
</dbReference>
<evidence type="ECO:0000256" key="6">
    <source>
        <dbReference type="ARBA" id="ARBA00023136"/>
    </source>
</evidence>
<evidence type="ECO:0000256" key="5">
    <source>
        <dbReference type="ARBA" id="ARBA00022989"/>
    </source>
</evidence>
<dbReference type="STRING" id="1484.SA87_02920"/>
<dbReference type="InterPro" id="IPR000515">
    <property type="entry name" value="MetI-like"/>
</dbReference>
<name>A0A179IPA2_HYDSH</name>
<dbReference type="PANTHER" id="PTHR30043">
    <property type="entry name" value="PHOSPHONATES TRANSPORT SYSTEM PERMEASE PROTEIN"/>
    <property type="match status" value="1"/>
</dbReference>
<accession>A0A179IPA2</accession>
<dbReference type="RefSeq" id="WP_066202967.1">
    <property type="nucleotide sequence ID" value="NZ_CBCSAS010000002.1"/>
</dbReference>
<reference evidence="9 10" key="1">
    <citation type="submission" date="2015-09" db="EMBL/GenBank/DDBJ databases">
        <title>Draft genome sequence of Hydrogenibacillus schlegelii DSM 2000.</title>
        <authorList>
            <person name="Hemp J."/>
        </authorList>
    </citation>
    <scope>NUCLEOTIDE SEQUENCE [LARGE SCALE GENOMIC DNA]</scope>
    <source>
        <strain evidence="9 10">MA 48</strain>
    </source>
</reference>
<dbReference type="NCBIfam" id="TIGR01097">
    <property type="entry name" value="PhnE"/>
    <property type="match status" value="1"/>
</dbReference>
<dbReference type="InterPro" id="IPR005769">
    <property type="entry name" value="PhnE/PtxC"/>
</dbReference>